<keyword evidence="2" id="KW-1185">Reference proteome</keyword>
<dbReference type="OrthoDB" id="343114at2759"/>
<organism evidence="1 2">
    <name type="scientific">Ancylostoma caninum</name>
    <name type="common">Dog hookworm</name>
    <dbReference type="NCBI Taxonomy" id="29170"/>
    <lineage>
        <taxon>Eukaryota</taxon>
        <taxon>Metazoa</taxon>
        <taxon>Ecdysozoa</taxon>
        <taxon>Nematoda</taxon>
        <taxon>Chromadorea</taxon>
        <taxon>Rhabditida</taxon>
        <taxon>Rhabditina</taxon>
        <taxon>Rhabditomorpha</taxon>
        <taxon>Strongyloidea</taxon>
        <taxon>Ancylostomatidae</taxon>
        <taxon>Ancylostomatinae</taxon>
        <taxon>Ancylostoma</taxon>
    </lineage>
</organism>
<dbReference type="AlphaFoldDB" id="A0A368G8N4"/>
<protein>
    <submittedName>
        <fullName evidence="1">Uncharacterized protein</fullName>
    </submittedName>
</protein>
<sequence length="94" mass="10983">MIEYQFQEVSKFLESNFAKSIRERLLRCGTRRKLSIEGMLDLRDPIEEIFVTEVHRLDDTLSRTDPNCTALTGKKLSFQCWLVCFALKLPSQNI</sequence>
<accession>A0A368G8N4</accession>
<evidence type="ECO:0000313" key="2">
    <source>
        <dbReference type="Proteomes" id="UP000252519"/>
    </source>
</evidence>
<proteinExistence type="predicted"/>
<dbReference type="EMBL" id="JOJR01000268">
    <property type="protein sequence ID" value="RCN40774.1"/>
    <property type="molecule type" value="Genomic_DNA"/>
</dbReference>
<name>A0A368G8N4_ANCCA</name>
<comment type="caution">
    <text evidence="1">The sequence shown here is derived from an EMBL/GenBank/DDBJ whole genome shotgun (WGS) entry which is preliminary data.</text>
</comment>
<gene>
    <name evidence="1" type="ORF">ANCCAN_13294</name>
</gene>
<evidence type="ECO:0000313" key="1">
    <source>
        <dbReference type="EMBL" id="RCN40774.1"/>
    </source>
</evidence>
<dbReference type="Proteomes" id="UP000252519">
    <property type="component" value="Unassembled WGS sequence"/>
</dbReference>
<reference evidence="1 2" key="1">
    <citation type="submission" date="2014-10" db="EMBL/GenBank/DDBJ databases">
        <title>Draft genome of the hookworm Ancylostoma caninum.</title>
        <authorList>
            <person name="Mitreva M."/>
        </authorList>
    </citation>
    <scope>NUCLEOTIDE SEQUENCE [LARGE SCALE GENOMIC DNA]</scope>
    <source>
        <strain evidence="1 2">Baltimore</strain>
    </source>
</reference>